<accession>A0ABT3WMQ6</accession>
<reference evidence="2 3" key="1">
    <citation type="submission" date="2022-07" db="EMBL/GenBank/DDBJ databases">
        <title>Bombella genomes.</title>
        <authorList>
            <person name="Harer L."/>
            <person name="Styblova S."/>
            <person name="Ehrmann M."/>
        </authorList>
    </citation>
    <scope>NUCLEOTIDE SEQUENCE [LARGE SCALE GENOMIC DNA]</scope>
    <source>
        <strain evidence="2 3">TMW 2.2556</strain>
    </source>
</reference>
<proteinExistence type="predicted"/>
<keyword evidence="1" id="KW-0472">Membrane</keyword>
<dbReference type="RefSeq" id="WP_266137485.1">
    <property type="nucleotide sequence ID" value="NZ_JANIDX010000002.1"/>
</dbReference>
<sequence>MRRKRPIFYKASRKEVSVASTLGRMFVLLGLTFGFLLIVRFYRPVFPLVQYVAGTRWWQQLYSLFHIETALGREQMLLLGIVLACFILALLIQLIGLWLLHKLRRR</sequence>
<evidence type="ECO:0000256" key="1">
    <source>
        <dbReference type="SAM" id="Phobius"/>
    </source>
</evidence>
<keyword evidence="1" id="KW-0812">Transmembrane</keyword>
<evidence type="ECO:0000313" key="2">
    <source>
        <dbReference type="EMBL" id="MCX5619440.1"/>
    </source>
</evidence>
<feature type="transmembrane region" description="Helical" evidence="1">
    <location>
        <begin position="76"/>
        <end position="100"/>
    </location>
</feature>
<evidence type="ECO:0000313" key="3">
    <source>
        <dbReference type="Proteomes" id="UP001165575"/>
    </source>
</evidence>
<dbReference type="EMBL" id="JANIDX010000002">
    <property type="protein sequence ID" value="MCX5619440.1"/>
    <property type="molecule type" value="Genomic_DNA"/>
</dbReference>
<name>A0ABT3WMQ6_9PROT</name>
<keyword evidence="3" id="KW-1185">Reference proteome</keyword>
<gene>
    <name evidence="2" type="ORF">NQF89_03265</name>
</gene>
<feature type="transmembrane region" description="Helical" evidence="1">
    <location>
        <begin position="21"/>
        <end position="42"/>
    </location>
</feature>
<protein>
    <submittedName>
        <fullName evidence="2">Uncharacterized protein</fullName>
    </submittedName>
</protein>
<keyword evidence="1" id="KW-1133">Transmembrane helix</keyword>
<dbReference type="Proteomes" id="UP001165575">
    <property type="component" value="Unassembled WGS sequence"/>
</dbReference>
<organism evidence="2 3">
    <name type="scientific">Bombella pollinis</name>
    <dbReference type="NCBI Taxonomy" id="2967337"/>
    <lineage>
        <taxon>Bacteria</taxon>
        <taxon>Pseudomonadati</taxon>
        <taxon>Pseudomonadota</taxon>
        <taxon>Alphaproteobacteria</taxon>
        <taxon>Acetobacterales</taxon>
        <taxon>Acetobacteraceae</taxon>
        <taxon>Bombella</taxon>
    </lineage>
</organism>
<comment type="caution">
    <text evidence="2">The sequence shown here is derived from an EMBL/GenBank/DDBJ whole genome shotgun (WGS) entry which is preliminary data.</text>
</comment>